<dbReference type="EMBL" id="JOJP01000001">
    <property type="protein sequence ID" value="KEI72027.1"/>
    <property type="molecule type" value="Genomic_DNA"/>
</dbReference>
<dbReference type="AlphaFoldDB" id="A0A081KD01"/>
<reference evidence="2 3" key="1">
    <citation type="submission" date="2014-06" db="EMBL/GenBank/DDBJ databases">
        <title>Whole Genome Sequences of Three Symbiotic Endozoicomonas Bacteria.</title>
        <authorList>
            <person name="Neave M.J."/>
            <person name="Apprill A."/>
            <person name="Voolstra C.R."/>
        </authorList>
    </citation>
    <scope>NUCLEOTIDE SEQUENCE [LARGE SCALE GENOMIC DNA]</scope>
    <source>
        <strain evidence="2 3">DSM 22380</strain>
    </source>
</reference>
<evidence type="ECO:0008006" key="4">
    <source>
        <dbReference type="Google" id="ProtNLM"/>
    </source>
</evidence>
<proteinExistence type="predicted"/>
<evidence type="ECO:0000313" key="3">
    <source>
        <dbReference type="Proteomes" id="UP000027997"/>
    </source>
</evidence>
<feature type="chain" id="PRO_5001758770" description="Spore coat protein U domain-containing protein" evidence="1">
    <location>
        <begin position="25"/>
        <end position="194"/>
    </location>
</feature>
<protein>
    <recommendedName>
        <fullName evidence="4">Spore coat protein U domain-containing protein</fullName>
    </recommendedName>
</protein>
<organism evidence="2 3">
    <name type="scientific">Endozoicomonas elysicola</name>
    <dbReference type="NCBI Taxonomy" id="305900"/>
    <lineage>
        <taxon>Bacteria</taxon>
        <taxon>Pseudomonadati</taxon>
        <taxon>Pseudomonadota</taxon>
        <taxon>Gammaproteobacteria</taxon>
        <taxon>Oceanospirillales</taxon>
        <taxon>Endozoicomonadaceae</taxon>
        <taxon>Endozoicomonas</taxon>
    </lineage>
</organism>
<dbReference type="eggNOG" id="ENOG5033CVB">
    <property type="taxonomic scope" value="Bacteria"/>
</dbReference>
<evidence type="ECO:0000256" key="1">
    <source>
        <dbReference type="SAM" id="SignalP"/>
    </source>
</evidence>
<dbReference type="RefSeq" id="WP_020584409.1">
    <property type="nucleotide sequence ID" value="NZ_JOJP01000001.1"/>
</dbReference>
<dbReference type="STRING" id="305900.GV64_16015"/>
<keyword evidence="3" id="KW-1185">Reference proteome</keyword>
<dbReference type="Proteomes" id="UP000027997">
    <property type="component" value="Unassembled WGS sequence"/>
</dbReference>
<gene>
    <name evidence="2" type="ORF">GV64_16015</name>
</gene>
<name>A0A081KD01_9GAMM</name>
<sequence length="194" mass="19699">MLKSLISIACAMVAVSTYSMLSLAATGAANDGTLGTTSTGTIPVTLNMPAVIKISELKEVTFDYSSVNDTGNLTNTQNFCVYTNSAEGSYTLTINGTAGGKSATFQLSPSGGGEAGGKTVEYDVFFASELIPASGTLPQVTPGTPISATGANTQTLDCGATMVTTLKVEIPEGNLAAVESGTYTDTLTLTVAPR</sequence>
<keyword evidence="1" id="KW-0732">Signal</keyword>
<evidence type="ECO:0000313" key="2">
    <source>
        <dbReference type="EMBL" id="KEI72027.1"/>
    </source>
</evidence>
<comment type="caution">
    <text evidence="2">The sequence shown here is derived from an EMBL/GenBank/DDBJ whole genome shotgun (WGS) entry which is preliminary data.</text>
</comment>
<accession>A0A081KD01</accession>
<feature type="signal peptide" evidence="1">
    <location>
        <begin position="1"/>
        <end position="24"/>
    </location>
</feature>